<reference evidence="1" key="1">
    <citation type="submission" date="2014-11" db="EMBL/GenBank/DDBJ databases">
        <authorList>
            <person name="Amaro Gonzalez C."/>
        </authorList>
    </citation>
    <scope>NUCLEOTIDE SEQUENCE</scope>
</reference>
<accession>A0A0E9XUE3</accession>
<reference evidence="1" key="2">
    <citation type="journal article" date="2015" name="Fish Shellfish Immunol.">
        <title>Early steps in the European eel (Anguilla anguilla)-Vibrio vulnificus interaction in the gills: Role of the RtxA13 toxin.</title>
        <authorList>
            <person name="Callol A."/>
            <person name="Pajuelo D."/>
            <person name="Ebbesson L."/>
            <person name="Teles M."/>
            <person name="MacKenzie S."/>
            <person name="Amaro C."/>
        </authorList>
    </citation>
    <scope>NUCLEOTIDE SEQUENCE</scope>
</reference>
<proteinExistence type="predicted"/>
<sequence length="54" mass="6127">MLCKGAGLQCTLHSHSVLFTPVMLLMLPCDWSSCKGTICTWLRRSPPLVDRLFY</sequence>
<dbReference type="EMBL" id="GBXM01002313">
    <property type="protein sequence ID" value="JAI06265.1"/>
    <property type="molecule type" value="Transcribed_RNA"/>
</dbReference>
<dbReference type="AlphaFoldDB" id="A0A0E9XUE3"/>
<name>A0A0E9XUE3_ANGAN</name>
<organism evidence="1">
    <name type="scientific">Anguilla anguilla</name>
    <name type="common">European freshwater eel</name>
    <name type="synonym">Muraena anguilla</name>
    <dbReference type="NCBI Taxonomy" id="7936"/>
    <lineage>
        <taxon>Eukaryota</taxon>
        <taxon>Metazoa</taxon>
        <taxon>Chordata</taxon>
        <taxon>Craniata</taxon>
        <taxon>Vertebrata</taxon>
        <taxon>Euteleostomi</taxon>
        <taxon>Actinopterygii</taxon>
        <taxon>Neopterygii</taxon>
        <taxon>Teleostei</taxon>
        <taxon>Anguilliformes</taxon>
        <taxon>Anguillidae</taxon>
        <taxon>Anguilla</taxon>
    </lineage>
</organism>
<evidence type="ECO:0000313" key="1">
    <source>
        <dbReference type="EMBL" id="JAI06265.1"/>
    </source>
</evidence>
<protein>
    <submittedName>
        <fullName evidence="1">Uncharacterized protein</fullName>
    </submittedName>
</protein>